<proteinExistence type="predicted"/>
<evidence type="ECO:0000256" key="1">
    <source>
        <dbReference type="ARBA" id="ARBA00001957"/>
    </source>
</evidence>
<dbReference type="InterPro" id="IPR000873">
    <property type="entry name" value="AMP-dep_synth/lig_dom"/>
</dbReference>
<dbReference type="PROSITE" id="PS00012">
    <property type="entry name" value="PHOSPHOPANTETHEINE"/>
    <property type="match status" value="2"/>
</dbReference>
<organism evidence="5 6">
    <name type="scientific">Lysobacter antibioticus</name>
    <dbReference type="NCBI Taxonomy" id="84531"/>
    <lineage>
        <taxon>Bacteria</taxon>
        <taxon>Pseudomonadati</taxon>
        <taxon>Pseudomonadota</taxon>
        <taxon>Gammaproteobacteria</taxon>
        <taxon>Lysobacterales</taxon>
        <taxon>Lysobacteraceae</taxon>
        <taxon>Lysobacter</taxon>
    </lineage>
</organism>
<dbReference type="FunFam" id="3.30.300.30:FF:000010">
    <property type="entry name" value="Enterobactin synthetase component F"/>
    <property type="match status" value="2"/>
</dbReference>
<dbReference type="SUPFAM" id="SSF56801">
    <property type="entry name" value="Acetyl-CoA synthetase-like"/>
    <property type="match status" value="2"/>
</dbReference>
<evidence type="ECO:0000259" key="4">
    <source>
        <dbReference type="PROSITE" id="PS50075"/>
    </source>
</evidence>
<dbReference type="Gene3D" id="3.30.559.30">
    <property type="entry name" value="Nonribosomal peptide synthetase, condensation domain"/>
    <property type="match status" value="2"/>
</dbReference>
<dbReference type="SUPFAM" id="SSF47336">
    <property type="entry name" value="ACP-like"/>
    <property type="match status" value="2"/>
</dbReference>
<dbReference type="GO" id="GO:0044550">
    <property type="term" value="P:secondary metabolite biosynthetic process"/>
    <property type="evidence" value="ECO:0007669"/>
    <property type="project" value="UniProtKB-ARBA"/>
</dbReference>
<dbReference type="KEGG" id="lab:LA76x_2120"/>
<dbReference type="GO" id="GO:0005829">
    <property type="term" value="C:cytosol"/>
    <property type="evidence" value="ECO:0007669"/>
    <property type="project" value="TreeGrafter"/>
</dbReference>
<dbReference type="Pfam" id="PF00550">
    <property type="entry name" value="PP-binding"/>
    <property type="match status" value="2"/>
</dbReference>
<feature type="domain" description="Carrier" evidence="4">
    <location>
        <begin position="991"/>
        <end position="1066"/>
    </location>
</feature>
<dbReference type="PANTHER" id="PTHR45527">
    <property type="entry name" value="NONRIBOSOMAL PEPTIDE SYNTHETASE"/>
    <property type="match status" value="1"/>
</dbReference>
<dbReference type="InterPro" id="IPR001242">
    <property type="entry name" value="Condensation_dom"/>
</dbReference>
<dbReference type="InterPro" id="IPR020806">
    <property type="entry name" value="PKS_PP-bd"/>
</dbReference>
<gene>
    <name evidence="5" type="ORF">LA76x_2120</name>
</gene>
<dbReference type="FunFam" id="1.10.1200.10:FF:000016">
    <property type="entry name" value="Non-ribosomal peptide synthase"/>
    <property type="match status" value="1"/>
</dbReference>
<dbReference type="InterPro" id="IPR010071">
    <property type="entry name" value="AA_adenyl_dom"/>
</dbReference>
<dbReference type="RefSeq" id="WP_082647803.1">
    <property type="nucleotide sequence ID" value="NZ_CP011129.1"/>
</dbReference>
<keyword evidence="3" id="KW-0597">Phosphoprotein</keyword>
<dbReference type="InterPro" id="IPR006162">
    <property type="entry name" value="Ppantetheine_attach_site"/>
</dbReference>
<dbReference type="Pfam" id="PF00501">
    <property type="entry name" value="AMP-binding"/>
    <property type="match status" value="2"/>
</dbReference>
<dbReference type="FunFam" id="3.40.50.12780:FF:000012">
    <property type="entry name" value="Non-ribosomal peptide synthetase"/>
    <property type="match status" value="2"/>
</dbReference>
<dbReference type="CDD" id="cd19531">
    <property type="entry name" value="LCL_NRPS-like"/>
    <property type="match status" value="2"/>
</dbReference>
<dbReference type="SUPFAM" id="SSF52777">
    <property type="entry name" value="CoA-dependent acyltransferases"/>
    <property type="match status" value="4"/>
</dbReference>
<evidence type="ECO:0000313" key="6">
    <source>
        <dbReference type="Proteomes" id="UP000060787"/>
    </source>
</evidence>
<dbReference type="Proteomes" id="UP000060787">
    <property type="component" value="Chromosome"/>
</dbReference>
<dbReference type="GO" id="GO:0072330">
    <property type="term" value="P:monocarboxylic acid biosynthetic process"/>
    <property type="evidence" value="ECO:0007669"/>
    <property type="project" value="UniProtKB-ARBA"/>
</dbReference>
<reference evidence="5 6" key="1">
    <citation type="journal article" date="2015" name="BMC Genomics">
        <title>Comparative genomics and metabolic profiling of the genus Lysobacter.</title>
        <authorList>
            <person name="de Bruijn I."/>
            <person name="Cheng X."/>
            <person name="de Jager V."/>
            <person name="Exposito R.G."/>
            <person name="Watrous J."/>
            <person name="Patel N."/>
            <person name="Postma J."/>
            <person name="Dorrestein P.C."/>
            <person name="Kobayashi D."/>
            <person name="Raaijmakers J.M."/>
        </authorList>
    </citation>
    <scope>NUCLEOTIDE SEQUENCE [LARGE SCALE GENOMIC DNA]</scope>
    <source>
        <strain evidence="5 6">76</strain>
    </source>
</reference>
<dbReference type="InterPro" id="IPR045851">
    <property type="entry name" value="AMP-bd_C_sf"/>
</dbReference>
<dbReference type="Gene3D" id="3.30.300.30">
    <property type="match status" value="2"/>
</dbReference>
<dbReference type="Gene3D" id="2.30.38.10">
    <property type="entry name" value="Luciferase, Domain 3"/>
    <property type="match status" value="2"/>
</dbReference>
<comment type="cofactor">
    <cofactor evidence="1">
        <name>pantetheine 4'-phosphate</name>
        <dbReference type="ChEBI" id="CHEBI:47942"/>
    </cofactor>
</comment>
<dbReference type="GO" id="GO:0031177">
    <property type="term" value="F:phosphopantetheine binding"/>
    <property type="evidence" value="ECO:0007669"/>
    <property type="project" value="InterPro"/>
</dbReference>
<dbReference type="InterPro" id="IPR023213">
    <property type="entry name" value="CAT-like_dom_sf"/>
</dbReference>
<dbReference type="GO" id="GO:0003824">
    <property type="term" value="F:catalytic activity"/>
    <property type="evidence" value="ECO:0007669"/>
    <property type="project" value="InterPro"/>
</dbReference>
<dbReference type="GO" id="GO:0043041">
    <property type="term" value="P:amino acid activation for nonribosomal peptide biosynthetic process"/>
    <property type="evidence" value="ECO:0007669"/>
    <property type="project" value="TreeGrafter"/>
</dbReference>
<evidence type="ECO:0000256" key="3">
    <source>
        <dbReference type="ARBA" id="ARBA00022553"/>
    </source>
</evidence>
<dbReference type="InterPro" id="IPR020845">
    <property type="entry name" value="AMP-binding_CS"/>
</dbReference>
<accession>A0A0S2F9T3</accession>
<keyword evidence="2" id="KW-0596">Phosphopantetheine</keyword>
<dbReference type="InterPro" id="IPR009081">
    <property type="entry name" value="PP-bd_ACP"/>
</dbReference>
<dbReference type="PATRIC" id="fig|84531.8.peg.2138"/>
<dbReference type="NCBIfam" id="NF003417">
    <property type="entry name" value="PRK04813.1"/>
    <property type="match status" value="2"/>
</dbReference>
<dbReference type="Gene3D" id="3.40.50.980">
    <property type="match status" value="4"/>
</dbReference>
<dbReference type="NCBIfam" id="TIGR01733">
    <property type="entry name" value="AA-adenyl-dom"/>
    <property type="match status" value="2"/>
</dbReference>
<name>A0A0S2F9T3_LYSAN</name>
<sequence length="2136" mass="232297">MNLERAIEMERNEDMDAWFPLSAAQQGRWFLYRFDPAGRGNHNNVFAVALQGRVEPSAIARALETLAARHPMLRARVRCLDGREPEQCIALDAQVPLSIVDAAGLDEDELKARVGADALATFDDERAPLVRAALYVRDVRDARESVFVLAFDHLICDGWSYWRLLEEFGALLSGTTTEAEPSAAAASYRDYVAWQRDWLGSAEAERQFGYWQDRFATPAPVLDLPSDRPRPARPSGAQAVVSLSLSATTSQALTALATRQAGTLFTTLLAAYQILLHRLSGQDDVVVGSPMPGRSRPQWDGVVGDFVNMVALRAGFAERQTVADVLRLARNAALKGMAQQDYPFSRLVDRLHAGQERGEHPLFQSVFVFQNARRSKDLAALWKDDESAAPVAHWGEIGLRPFPLPQRLGSDRIGLALQAMEFDDGLRCDFVYDTDLFDQATVARYAQCFEVLLDGMIADAQCPVSRLPLLSAAEREQVLEAFNDTAFDYPRERLLHQPFETQVLATPDATALVCGDERLSYAELNRRANRIAHRLLALGVRADDRVAICLERGPSLVAGVLGILKAGAAYVPLDPNYPPDRLAYMLADSAPMALLSQQSLTGLLGEVAVPVVFADDAALADQPEHDPVVDGLTARHLAYVIYTSGSTGQPKGVAIEHANATNFIAWANANFSREQLSNTLFSTSINFDLAVYELFAPLSIGAQITVVRDVLATDSNSPLSLINTVPSGINALLLSGGVPATTRTVNLAGEPLKRALVEQLFAQTDVARVANLYGPTETTTYSTWVAMDRAEGFASHIGKPVANTRIYIVDAHLEPVPVGVVGELYIGGEGVARGYLHRPELTAERFVRDPFVADEAARMYKTGDLGRWRADGTIEYLGRNDFQVKIRGFRIELGEIESKLAACEGVREAVVVAREGEGGDKRLIAYVVPAEGVELSAARLREQLSRSLAEFMLPSAFVTLAALPLTPNGKLDRKALPAPGDDAVIRREFEAPQGEVETALAAIWCELLGLERVGRHDQFFELGGHSLLALQAVSRARQAIGADIALRDLFALPTLSALAAHVRALEAPRVASFEPIAPVARDGALPLSWPQQRLWFLNQLDAAAGAAYHMCAALHVRGKLDRGALQAALDRVVARHESLRTVFVEQQGEPRQSIGPADVGFQLVDHDLRHLDPGSRALAAAEHGAAEAVAPFDLGTGPLIRGRLLLLSSDEHILLFTQHHIISDGWSIGLLVKEVSALYAAMRQGQADPLPPLSIQYADYAAWQREQLQGERLRELGEFWRAQLRGAPVLLELPTDRPRPPVQSYAGDSVPLVLPAALSAALRAWAQGQGATLFMALLAAWSTLLSRLSGQDEVVVGTPVANRQHPQTEPLIGFFVNALALRVSLRDGPSAAQLLARVRAVALDAYEHQDLPFEQVVDALQPARTLSHSPLFQAMLSLDNTPGGATLNLPGLSLSPLATAQATTRFDLSLALSESGAEIVGELEYATDLFERETIERYAGYFVRLLEAMVADAQAPVSRLPLLSADEREHVLETFNDAAFDYPRERLLHQPFEAQVLATPDATALVCGDERLSYAELNRRANRIAHRLLALGVRADDRVAICLERGPALVAGVLGILKAGAAYVPLDPNYPPDRLAYMLADSAPMALLSQQSLTALLGEVAVPVVFADDAALADQPEHDPVVDGLTARHLAYVIYTSGSTGQPKGVAIEHANAANFIAWANANFSTEQLSNTLFSTSINFDLAVYELFAPLSIGAQITVVRDVLAIDSNSPLSLINTVPSGINALLQSGGVPATTRTVNLAGEPLKRALVEQIFAQTEVAMVANLYGPTETTTYSTWVAMDRADGFASHIGKPVANTRIYIVDAHLEPVPVGVVGELYIGGEGVARGYLHRPELTAERFVRDPFVADEAARMYKTGDLGRWRADGTIEYLGRNDFQVKIRGFRIELGEIESKLAACEGVREAVVVAREGEGGDKRLIAYVVPEEGVELSAARLREQLSRSLAEFMLPSAFVTLTALPLTPNGKLDRKALPAPGDDAVIRREFEAPQGEVETALAAIWCELLGLERVGRHDQFFELGGSSLVITRLGFEIRQRYGINANVGELYGRQALKDMAAFVEQQSPRLRREADDVTVIEFDL</sequence>
<evidence type="ECO:0000256" key="2">
    <source>
        <dbReference type="ARBA" id="ARBA00022450"/>
    </source>
</evidence>
<dbReference type="SMART" id="SM00823">
    <property type="entry name" value="PKS_PP"/>
    <property type="match status" value="2"/>
</dbReference>
<dbReference type="FunFam" id="3.40.50.980:FF:000001">
    <property type="entry name" value="Non-ribosomal peptide synthetase"/>
    <property type="match status" value="2"/>
</dbReference>
<dbReference type="eggNOG" id="COG1020">
    <property type="taxonomic scope" value="Bacteria"/>
</dbReference>
<dbReference type="Gene3D" id="1.10.1200.10">
    <property type="entry name" value="ACP-like"/>
    <property type="match status" value="2"/>
</dbReference>
<keyword evidence="6" id="KW-1185">Reference proteome</keyword>
<dbReference type="PROSITE" id="PS00455">
    <property type="entry name" value="AMP_BINDING"/>
    <property type="match status" value="2"/>
</dbReference>
<dbReference type="PANTHER" id="PTHR45527:SF1">
    <property type="entry name" value="FATTY ACID SYNTHASE"/>
    <property type="match status" value="1"/>
</dbReference>
<dbReference type="Gene3D" id="3.30.559.10">
    <property type="entry name" value="Chloramphenicol acetyltransferase-like domain"/>
    <property type="match status" value="2"/>
</dbReference>
<dbReference type="PROSITE" id="PS50075">
    <property type="entry name" value="CARRIER"/>
    <property type="match status" value="2"/>
</dbReference>
<dbReference type="STRING" id="84531.LA76x_2120"/>
<dbReference type="FunFam" id="2.30.38.10:FF:000001">
    <property type="entry name" value="Non-ribosomal peptide synthetase PvdI"/>
    <property type="match status" value="2"/>
</dbReference>
<dbReference type="Pfam" id="PF13193">
    <property type="entry name" value="AMP-binding_C"/>
    <property type="match status" value="2"/>
</dbReference>
<evidence type="ECO:0000313" key="5">
    <source>
        <dbReference type="EMBL" id="ALN80259.1"/>
    </source>
</evidence>
<dbReference type="Pfam" id="PF00668">
    <property type="entry name" value="Condensation"/>
    <property type="match status" value="2"/>
</dbReference>
<dbReference type="InterPro" id="IPR025110">
    <property type="entry name" value="AMP-bd_C"/>
</dbReference>
<protein>
    <submittedName>
        <fullName evidence="5">Amino acid adenylation domain protein</fullName>
    </submittedName>
</protein>
<dbReference type="InterPro" id="IPR036736">
    <property type="entry name" value="ACP-like_sf"/>
</dbReference>
<feature type="domain" description="Carrier" evidence="4">
    <location>
        <begin position="2044"/>
        <end position="2119"/>
    </location>
</feature>
<dbReference type="EMBL" id="CP011129">
    <property type="protein sequence ID" value="ALN80259.1"/>
    <property type="molecule type" value="Genomic_DNA"/>
</dbReference>